<dbReference type="OrthoDB" id="9802815at2"/>
<sequence>MENKRPTVRSTDGRDRPLKVLFLMGSDVTSHLIVNRLISVLRGADVSFVLGLTRGKTSAERPLPLRQLFFVEHTLLQEHAYPYIDAHGLPAAGRFNTPNGWQRLGLPDVEVRHVKSVNDPEFIAGLQAEGIDLAVSVRCYQKFKSPILQALGGPDSGSLFVNLHPGLLPEFRGVNTFLRSMQQGAREAGFTLHHLEEGWDTGPVIAQTRFPLSYSRSVHENLLAHVADAASPILQLILDLVDGQKVSASEQDHSLARYFSYPTEDELDALRGGGIEIFRASSVVDALTDAFFGSLPDPAGLREHLTAALEAEGIPYEYPRGPRTSAVLVGEH</sequence>
<dbReference type="AlphaFoldDB" id="A0A561T7A9"/>
<evidence type="ECO:0000256" key="1">
    <source>
        <dbReference type="ARBA" id="ARBA00005054"/>
    </source>
</evidence>
<reference evidence="6 7" key="1">
    <citation type="submission" date="2019-06" db="EMBL/GenBank/DDBJ databases">
        <title>Sequencing the genomes of 1000 actinobacteria strains.</title>
        <authorList>
            <person name="Klenk H.-P."/>
        </authorList>
    </citation>
    <scope>NUCLEOTIDE SEQUENCE [LARGE SCALE GENOMIC DNA]</scope>
    <source>
        <strain evidence="6 7">DSM 44826</strain>
    </source>
</reference>
<keyword evidence="7" id="KW-1185">Reference proteome</keyword>
<evidence type="ECO:0000313" key="6">
    <source>
        <dbReference type="EMBL" id="TWF82995.1"/>
    </source>
</evidence>
<evidence type="ECO:0000256" key="2">
    <source>
        <dbReference type="ARBA" id="ARBA00012254"/>
    </source>
</evidence>
<keyword evidence="4" id="KW-0658">Purine biosynthesis</keyword>
<evidence type="ECO:0000256" key="3">
    <source>
        <dbReference type="ARBA" id="ARBA00022679"/>
    </source>
</evidence>
<dbReference type="SUPFAM" id="SSF53328">
    <property type="entry name" value="Formyltransferase"/>
    <property type="match status" value="1"/>
</dbReference>
<evidence type="ECO:0000313" key="7">
    <source>
        <dbReference type="Proteomes" id="UP000317940"/>
    </source>
</evidence>
<dbReference type="Pfam" id="PF00551">
    <property type="entry name" value="Formyl_trans_N"/>
    <property type="match status" value="1"/>
</dbReference>
<keyword evidence="3 6" id="KW-0808">Transferase</keyword>
<comment type="caution">
    <text evidence="6">The sequence shown here is derived from an EMBL/GenBank/DDBJ whole genome shotgun (WGS) entry which is preliminary data.</text>
</comment>
<feature type="domain" description="Formyl transferase N-terminal" evidence="5">
    <location>
        <begin position="115"/>
        <end position="231"/>
    </location>
</feature>
<dbReference type="PANTHER" id="PTHR43369:SF2">
    <property type="entry name" value="PHOSPHORIBOSYLGLYCINAMIDE FORMYLTRANSFERASE"/>
    <property type="match status" value="1"/>
</dbReference>
<dbReference type="GO" id="GO:0004644">
    <property type="term" value="F:phosphoribosylglycinamide formyltransferase activity"/>
    <property type="evidence" value="ECO:0007669"/>
    <property type="project" value="UniProtKB-EC"/>
</dbReference>
<accession>A0A561T7A9</accession>
<evidence type="ECO:0000256" key="4">
    <source>
        <dbReference type="ARBA" id="ARBA00022755"/>
    </source>
</evidence>
<dbReference type="InterPro" id="IPR002376">
    <property type="entry name" value="Formyl_transf_N"/>
</dbReference>
<proteinExistence type="predicted"/>
<protein>
    <recommendedName>
        <fullName evidence="2">phosphoribosylglycinamide formyltransferase 1</fullName>
        <ecNumber evidence="2">2.1.2.2</ecNumber>
    </recommendedName>
</protein>
<comment type="pathway">
    <text evidence="1">Purine metabolism; IMP biosynthesis via de novo pathway; N(2)-formyl-N(1)-(5-phospho-D-ribosyl)glycinamide from N(1)-(5-phospho-D-ribosyl)glycinamide (10-formyl THF route): step 1/1.</text>
</comment>
<organism evidence="6 7">
    <name type="scientific">Kitasatospora viridis</name>
    <dbReference type="NCBI Taxonomy" id="281105"/>
    <lineage>
        <taxon>Bacteria</taxon>
        <taxon>Bacillati</taxon>
        <taxon>Actinomycetota</taxon>
        <taxon>Actinomycetes</taxon>
        <taxon>Kitasatosporales</taxon>
        <taxon>Streptomycetaceae</taxon>
        <taxon>Kitasatospora</taxon>
    </lineage>
</organism>
<evidence type="ECO:0000259" key="5">
    <source>
        <dbReference type="Pfam" id="PF00551"/>
    </source>
</evidence>
<dbReference type="GO" id="GO:0005829">
    <property type="term" value="C:cytosol"/>
    <property type="evidence" value="ECO:0007669"/>
    <property type="project" value="TreeGrafter"/>
</dbReference>
<dbReference type="PANTHER" id="PTHR43369">
    <property type="entry name" value="PHOSPHORIBOSYLGLYCINAMIDE FORMYLTRANSFERASE"/>
    <property type="match status" value="1"/>
</dbReference>
<gene>
    <name evidence="6" type="ORF">FHX73_14478</name>
</gene>
<dbReference type="InterPro" id="IPR036477">
    <property type="entry name" value="Formyl_transf_N_sf"/>
</dbReference>
<dbReference type="GO" id="GO:0006189">
    <property type="term" value="P:'de novo' IMP biosynthetic process"/>
    <property type="evidence" value="ECO:0007669"/>
    <property type="project" value="TreeGrafter"/>
</dbReference>
<name>A0A561T7A9_9ACTN</name>
<dbReference type="EC" id="2.1.2.2" evidence="2"/>
<dbReference type="EMBL" id="VIWT01000004">
    <property type="protein sequence ID" value="TWF82995.1"/>
    <property type="molecule type" value="Genomic_DNA"/>
</dbReference>
<dbReference type="Gene3D" id="3.40.50.12230">
    <property type="match status" value="1"/>
</dbReference>
<dbReference type="Proteomes" id="UP000317940">
    <property type="component" value="Unassembled WGS sequence"/>
</dbReference>